<name>A0A9J5Y5T0_SOLCO</name>
<proteinExistence type="predicted"/>
<comment type="caution">
    <text evidence="3">The sequence shown here is derived from an EMBL/GenBank/DDBJ whole genome shotgun (WGS) entry which is preliminary data.</text>
</comment>
<feature type="region of interest" description="Disordered" evidence="2">
    <location>
        <begin position="259"/>
        <end position="285"/>
    </location>
</feature>
<keyword evidence="4" id="KW-1185">Reference proteome</keyword>
<reference evidence="3 4" key="1">
    <citation type="submission" date="2020-09" db="EMBL/GenBank/DDBJ databases">
        <title>De no assembly of potato wild relative species, Solanum commersonii.</title>
        <authorList>
            <person name="Cho K."/>
        </authorList>
    </citation>
    <scope>NUCLEOTIDE SEQUENCE [LARGE SCALE GENOMIC DNA]</scope>
    <source>
        <strain evidence="3">LZ3.2</strain>
        <tissue evidence="3">Leaf</tissue>
    </source>
</reference>
<dbReference type="Proteomes" id="UP000824120">
    <property type="component" value="Chromosome 7"/>
</dbReference>
<evidence type="ECO:0000313" key="4">
    <source>
        <dbReference type="Proteomes" id="UP000824120"/>
    </source>
</evidence>
<dbReference type="AlphaFoldDB" id="A0A9J5Y5T0"/>
<evidence type="ECO:0000256" key="1">
    <source>
        <dbReference type="SAM" id="Coils"/>
    </source>
</evidence>
<gene>
    <name evidence="3" type="ORF">H5410_036765</name>
</gene>
<dbReference type="EMBL" id="JACXVP010000007">
    <property type="protein sequence ID" value="KAG5595533.1"/>
    <property type="molecule type" value="Genomic_DNA"/>
</dbReference>
<protein>
    <submittedName>
        <fullName evidence="3">Uncharacterized protein</fullName>
    </submittedName>
</protein>
<dbReference type="OrthoDB" id="911080at2759"/>
<keyword evidence="1" id="KW-0175">Coiled coil</keyword>
<feature type="coiled-coil region" evidence="1">
    <location>
        <begin position="198"/>
        <end position="232"/>
    </location>
</feature>
<sequence>EENCPNIEETFWRETNHDDIGSSERLLDVDVRWSREDLPVIIIEVSSLAQHSEDVGLPTQNTRGRIQKHNVHSRRERKLIPLNRLNQLVGPTDEVVTDLSSFLGTLARTATLCPFDIFERNMDTKKDLWDYTMEKYIIPEAVKAEMEEIETQMDTNDQSVDAFSAVIGPEHPGCLRLYGVGVTKTTLKRKAGNSEQSSNDTNDVVQQMKERIQKMEKQMEEQKKTVRQEVITNVISQLQHAGIIDRNILAALSIPSPRETCTSAQAADQGDETEKGDESSIEDMT</sequence>
<organism evidence="3 4">
    <name type="scientific">Solanum commersonii</name>
    <name type="common">Commerson's wild potato</name>
    <name type="synonym">Commerson's nightshade</name>
    <dbReference type="NCBI Taxonomy" id="4109"/>
    <lineage>
        <taxon>Eukaryota</taxon>
        <taxon>Viridiplantae</taxon>
        <taxon>Streptophyta</taxon>
        <taxon>Embryophyta</taxon>
        <taxon>Tracheophyta</taxon>
        <taxon>Spermatophyta</taxon>
        <taxon>Magnoliopsida</taxon>
        <taxon>eudicotyledons</taxon>
        <taxon>Gunneridae</taxon>
        <taxon>Pentapetalae</taxon>
        <taxon>asterids</taxon>
        <taxon>lamiids</taxon>
        <taxon>Solanales</taxon>
        <taxon>Solanaceae</taxon>
        <taxon>Solanoideae</taxon>
        <taxon>Solaneae</taxon>
        <taxon>Solanum</taxon>
    </lineage>
</organism>
<evidence type="ECO:0000313" key="3">
    <source>
        <dbReference type="EMBL" id="KAG5595533.1"/>
    </source>
</evidence>
<accession>A0A9J5Y5T0</accession>
<evidence type="ECO:0000256" key="2">
    <source>
        <dbReference type="SAM" id="MobiDB-lite"/>
    </source>
</evidence>
<dbReference type="PANTHER" id="PTHR31881">
    <property type="match status" value="1"/>
</dbReference>
<feature type="non-terminal residue" evidence="3">
    <location>
        <position position="1"/>
    </location>
</feature>
<dbReference type="PANTHER" id="PTHR31881:SF6">
    <property type="entry name" value="OS09G0494600 PROTEIN"/>
    <property type="match status" value="1"/>
</dbReference>